<dbReference type="EMBL" id="UINC01047816">
    <property type="protein sequence ID" value="SVB57556.1"/>
    <property type="molecule type" value="Genomic_DNA"/>
</dbReference>
<proteinExistence type="predicted"/>
<name>A0A382F3H5_9ZZZZ</name>
<gene>
    <name evidence="1" type="ORF">METZ01_LOCUS210410</name>
</gene>
<organism evidence="1">
    <name type="scientific">marine metagenome</name>
    <dbReference type="NCBI Taxonomy" id="408172"/>
    <lineage>
        <taxon>unclassified sequences</taxon>
        <taxon>metagenomes</taxon>
        <taxon>ecological metagenomes</taxon>
    </lineage>
</organism>
<dbReference type="AntiFam" id="ANF00010">
    <property type="entry name" value="tRNA translation"/>
</dbReference>
<reference evidence="1" key="1">
    <citation type="submission" date="2018-05" db="EMBL/GenBank/DDBJ databases">
        <authorList>
            <person name="Lanie J.A."/>
            <person name="Ng W.-L."/>
            <person name="Kazmierczak K.M."/>
            <person name="Andrzejewski T.M."/>
            <person name="Davidsen T.M."/>
            <person name="Wayne K.J."/>
            <person name="Tettelin H."/>
            <person name="Glass J.I."/>
            <person name="Rusch D."/>
            <person name="Podicherti R."/>
            <person name="Tsui H.-C.T."/>
            <person name="Winkler M.E."/>
        </authorList>
    </citation>
    <scope>NUCLEOTIDE SEQUENCE</scope>
</reference>
<protein>
    <submittedName>
        <fullName evidence="1">Uncharacterized protein</fullName>
    </submittedName>
</protein>
<evidence type="ECO:0000313" key="1">
    <source>
        <dbReference type="EMBL" id="SVB57556.1"/>
    </source>
</evidence>
<feature type="non-terminal residue" evidence="1">
    <location>
        <position position="1"/>
    </location>
</feature>
<accession>A0A382F3H5</accession>
<sequence length="77" mass="8660">VFIVFNIPEARRRQQPRRKSKIEEHHLPGQYWDALGGRGRYNGCHASGRAGGAWRSLVAHLLWEQRVGGSNPSAPTN</sequence>
<dbReference type="AlphaFoldDB" id="A0A382F3H5"/>